<dbReference type="GO" id="GO:0000301">
    <property type="term" value="P:retrograde transport, vesicle recycling within Golgi"/>
    <property type="evidence" value="ECO:0007669"/>
    <property type="project" value="TreeGrafter"/>
</dbReference>
<accession>I0Z5L6</accession>
<dbReference type="GO" id="GO:0031985">
    <property type="term" value="C:Golgi cisterna"/>
    <property type="evidence" value="ECO:0007669"/>
    <property type="project" value="TreeGrafter"/>
</dbReference>
<evidence type="ECO:0000256" key="8">
    <source>
        <dbReference type="SAM" id="MobiDB-lite"/>
    </source>
</evidence>
<evidence type="ECO:0000256" key="1">
    <source>
        <dbReference type="ARBA" id="ARBA00004194"/>
    </source>
</evidence>
<name>I0Z5L6_COCSC</name>
<comment type="subcellular location">
    <subcellularLocation>
        <location evidence="1">Golgi apparatus membrane</location>
        <topology evidence="1">Single-pass membrane protein</topology>
    </subcellularLocation>
</comment>
<keyword evidence="4" id="KW-0333">Golgi apparatus</keyword>
<feature type="coiled-coil region" evidence="7">
    <location>
        <begin position="387"/>
        <end position="480"/>
    </location>
</feature>
<keyword evidence="5 7" id="KW-0175">Coiled coil</keyword>
<feature type="compositionally biased region" description="Low complexity" evidence="8">
    <location>
        <begin position="211"/>
        <end position="224"/>
    </location>
</feature>
<feature type="compositionally biased region" description="Basic and acidic residues" evidence="8">
    <location>
        <begin position="81"/>
        <end position="91"/>
    </location>
</feature>
<evidence type="ECO:0000256" key="6">
    <source>
        <dbReference type="ARBA" id="ARBA00023136"/>
    </source>
</evidence>
<keyword evidence="6 9" id="KW-0472">Membrane</keyword>
<dbReference type="EMBL" id="AGSI01000003">
    <property type="protein sequence ID" value="EIE25935.1"/>
    <property type="molecule type" value="Genomic_DNA"/>
</dbReference>
<feature type="transmembrane region" description="Helical" evidence="9">
    <location>
        <begin position="535"/>
        <end position="555"/>
    </location>
</feature>
<dbReference type="GeneID" id="17043939"/>
<dbReference type="Proteomes" id="UP000007264">
    <property type="component" value="Unassembled WGS sequence"/>
</dbReference>
<evidence type="ECO:0000256" key="3">
    <source>
        <dbReference type="ARBA" id="ARBA00022989"/>
    </source>
</evidence>
<dbReference type="InterPro" id="IPR019177">
    <property type="entry name" value="Golgin_subfamily_A_member_5"/>
</dbReference>
<keyword evidence="2 9" id="KW-0812">Transmembrane</keyword>
<dbReference type="Pfam" id="PF09787">
    <property type="entry name" value="Golgin_A5"/>
    <property type="match status" value="1"/>
</dbReference>
<protein>
    <recommendedName>
        <fullName evidence="12">Golgin candidate 1</fullName>
    </recommendedName>
</protein>
<dbReference type="eggNOG" id="ENOG502QT7E">
    <property type="taxonomic scope" value="Eukaryota"/>
</dbReference>
<evidence type="ECO:0000256" key="5">
    <source>
        <dbReference type="ARBA" id="ARBA00023054"/>
    </source>
</evidence>
<evidence type="ECO:0000256" key="7">
    <source>
        <dbReference type="SAM" id="Coils"/>
    </source>
</evidence>
<dbReference type="GO" id="GO:0007030">
    <property type="term" value="P:Golgi organization"/>
    <property type="evidence" value="ECO:0007669"/>
    <property type="project" value="InterPro"/>
</dbReference>
<evidence type="ECO:0008006" key="12">
    <source>
        <dbReference type="Google" id="ProtNLM"/>
    </source>
</evidence>
<reference evidence="10 11" key="1">
    <citation type="journal article" date="2012" name="Genome Biol.">
        <title>The genome of the polar eukaryotic microalga coccomyxa subellipsoidea reveals traits of cold adaptation.</title>
        <authorList>
            <person name="Blanc G."/>
            <person name="Agarkova I."/>
            <person name="Grimwood J."/>
            <person name="Kuo A."/>
            <person name="Brueggeman A."/>
            <person name="Dunigan D."/>
            <person name="Gurnon J."/>
            <person name="Ladunga I."/>
            <person name="Lindquist E."/>
            <person name="Lucas S."/>
            <person name="Pangilinan J."/>
            <person name="Proschold T."/>
            <person name="Salamov A."/>
            <person name="Schmutz J."/>
            <person name="Weeks D."/>
            <person name="Yamada T."/>
            <person name="Claverie J.M."/>
            <person name="Grigoriev I."/>
            <person name="Van Etten J."/>
            <person name="Lomsadze A."/>
            <person name="Borodovsky M."/>
        </authorList>
    </citation>
    <scope>NUCLEOTIDE SEQUENCE [LARGE SCALE GENOMIC DNA]</scope>
    <source>
        <strain evidence="10 11">C-169</strain>
    </source>
</reference>
<dbReference type="KEGG" id="csl:COCSUDRAFT_40156"/>
<dbReference type="PANTHER" id="PTHR13815">
    <property type="entry name" value="GOLGIN-84"/>
    <property type="match status" value="1"/>
</dbReference>
<feature type="compositionally biased region" description="Polar residues" evidence="8">
    <location>
        <begin position="94"/>
        <end position="105"/>
    </location>
</feature>
<evidence type="ECO:0000256" key="9">
    <source>
        <dbReference type="SAM" id="Phobius"/>
    </source>
</evidence>
<feature type="compositionally biased region" description="Low complexity" evidence="8">
    <location>
        <begin position="106"/>
        <end position="132"/>
    </location>
</feature>
<organism evidence="10 11">
    <name type="scientific">Coccomyxa subellipsoidea (strain C-169)</name>
    <name type="common">Green microalga</name>
    <dbReference type="NCBI Taxonomy" id="574566"/>
    <lineage>
        <taxon>Eukaryota</taxon>
        <taxon>Viridiplantae</taxon>
        <taxon>Chlorophyta</taxon>
        <taxon>core chlorophytes</taxon>
        <taxon>Trebouxiophyceae</taxon>
        <taxon>Trebouxiophyceae incertae sedis</taxon>
        <taxon>Coccomyxaceae</taxon>
        <taxon>Coccomyxa</taxon>
        <taxon>Coccomyxa subellipsoidea</taxon>
    </lineage>
</organism>
<comment type="caution">
    <text evidence="10">The sequence shown here is derived from an EMBL/GenBank/DDBJ whole genome shotgun (WGS) entry which is preliminary data.</text>
</comment>
<keyword evidence="11" id="KW-1185">Reference proteome</keyword>
<evidence type="ECO:0000313" key="10">
    <source>
        <dbReference type="EMBL" id="EIE25935.1"/>
    </source>
</evidence>
<gene>
    <name evidence="10" type="ORF">COCSUDRAFT_40156</name>
</gene>
<feature type="region of interest" description="Disordered" evidence="8">
    <location>
        <begin position="1"/>
        <end position="152"/>
    </location>
</feature>
<keyword evidence="3 9" id="KW-1133">Transmembrane helix</keyword>
<feature type="region of interest" description="Disordered" evidence="8">
    <location>
        <begin position="168"/>
        <end position="187"/>
    </location>
</feature>
<dbReference type="AlphaFoldDB" id="I0Z5L6"/>
<dbReference type="RefSeq" id="XP_005650479.1">
    <property type="nucleotide sequence ID" value="XM_005650422.1"/>
</dbReference>
<evidence type="ECO:0000256" key="4">
    <source>
        <dbReference type="ARBA" id="ARBA00023034"/>
    </source>
</evidence>
<proteinExistence type="predicted"/>
<sequence>MLQLPSKGSGQIDRESPRPAVPEQGSPADSARKAENAVHSAPLTPQPDSDSTAVPADKTEADSQLLGNPREATPDVQSDSKPADAIERGDPEQPGTSEPRPSTTTAAQSQALAIAEAISAAAAAAGPPAGEAPGSDPADMQGSASNNEREVRLVRVVEQLRRRLDQLRGENEQLEEELRNADSKLTDTAGRAERLEDELAKAQVARVSAEASTSSANAAQQAAEEALERERGAMAARLAEAEAQASKLAEENARLQTESQASQEDMVAALRAEAAAAERRLEEERGAHAEARRSFVAREAELEAGLADSAAALTAMQRSLDDRTRRCTQAEQRALSAEQRADALAQDLALQSARMESAGSQAQPGTQQDAGEVDALRRTVGEQGAALQEAAAQRQAAEDWARRLQQDVDRLSSELHEAGPASDLQRQFREVTELLYLKQTQLERLAAEKAAQQLSLERELAAAREQAERVNRRMKSDRSAGYLAEGDVVVPMEAMGEAYYRLANNNRVGGAVKAGAAILDTTASTVVRVLKQYPLGRLAAFAYAIFIHLFIWILINRLQHRALSTDHLMAANATHGDLHP</sequence>
<evidence type="ECO:0000256" key="2">
    <source>
        <dbReference type="ARBA" id="ARBA00022692"/>
    </source>
</evidence>
<dbReference type="OrthoDB" id="514265at2759"/>
<dbReference type="PANTHER" id="PTHR13815:SF7">
    <property type="entry name" value="GOLGIN SUBFAMILY A MEMBER 5"/>
    <property type="match status" value="1"/>
</dbReference>
<feature type="region of interest" description="Disordered" evidence="8">
    <location>
        <begin position="211"/>
        <end position="231"/>
    </location>
</feature>
<dbReference type="GO" id="GO:0000139">
    <property type="term" value="C:Golgi membrane"/>
    <property type="evidence" value="ECO:0007669"/>
    <property type="project" value="UniProtKB-SubCell"/>
</dbReference>
<evidence type="ECO:0000313" key="11">
    <source>
        <dbReference type="Proteomes" id="UP000007264"/>
    </source>
</evidence>